<proteinExistence type="predicted"/>
<reference evidence="1 2" key="1">
    <citation type="submission" date="2017-05" db="EMBL/GenBank/DDBJ databases">
        <title>Streptomyces alboflavus Genome sequencing and assembly.</title>
        <authorList>
            <person name="Wang Y."/>
            <person name="Du B."/>
            <person name="Ding Y."/>
            <person name="Liu H."/>
            <person name="Hou Q."/>
            <person name="Liu K."/>
            <person name="Wang C."/>
            <person name="Yao L."/>
        </authorList>
    </citation>
    <scope>NUCLEOTIDE SEQUENCE [LARGE SCALE GENOMIC DNA]</scope>
    <source>
        <strain evidence="1 2">MDJK44</strain>
    </source>
</reference>
<accession>A0A1Z1W7D8</accession>
<evidence type="ECO:0000313" key="2">
    <source>
        <dbReference type="Proteomes" id="UP000195880"/>
    </source>
</evidence>
<evidence type="ECO:0000313" key="1">
    <source>
        <dbReference type="EMBL" id="ARX82338.1"/>
    </source>
</evidence>
<dbReference type="KEGG" id="salf:SMD44_01748"/>
<dbReference type="EMBL" id="CP021748">
    <property type="protein sequence ID" value="ARX82338.1"/>
    <property type="molecule type" value="Genomic_DNA"/>
</dbReference>
<sequence>MRTTVQVISYVEKVVCDGCLSKDGTQTEATETLNLGDRSWDLCLEHSVRFSRYLVDALGTGLPDEENEAEAAAQDAHASTAAEVEEPTPDVDLADYVFRITDSRKAFKGKPLKAGTQAARAQWSGHRERLAALPDKERADYEKWCAAEGKDPRLTASHVEFRGFMWANFPHMARAYADAMRGRPQPHQINSPEGQAA</sequence>
<dbReference type="Proteomes" id="UP000195880">
    <property type="component" value="Chromosome"/>
</dbReference>
<gene>
    <name evidence="1" type="ORF">SMD44_01748</name>
</gene>
<name>A0A1Z1W7D8_9ACTN</name>
<dbReference type="RefSeq" id="WP_087883410.1">
    <property type="nucleotide sequence ID" value="NZ_CP021748.1"/>
</dbReference>
<protein>
    <submittedName>
        <fullName evidence="1">Uncharacterized protein</fullName>
    </submittedName>
</protein>
<dbReference type="AlphaFoldDB" id="A0A1Z1W7D8"/>
<organism evidence="1 2">
    <name type="scientific">Streptomyces alboflavus</name>
    <dbReference type="NCBI Taxonomy" id="67267"/>
    <lineage>
        <taxon>Bacteria</taxon>
        <taxon>Bacillati</taxon>
        <taxon>Actinomycetota</taxon>
        <taxon>Actinomycetes</taxon>
        <taxon>Kitasatosporales</taxon>
        <taxon>Streptomycetaceae</taxon>
        <taxon>Streptomyces</taxon>
    </lineage>
</organism>
<keyword evidence="2" id="KW-1185">Reference proteome</keyword>